<keyword evidence="4" id="KW-1185">Reference proteome</keyword>
<protein>
    <submittedName>
        <fullName evidence="3">Uncharacterized protein</fullName>
    </submittedName>
</protein>
<feature type="region of interest" description="Disordered" evidence="1">
    <location>
        <begin position="99"/>
        <end position="118"/>
    </location>
</feature>
<evidence type="ECO:0000256" key="1">
    <source>
        <dbReference type="SAM" id="MobiDB-lite"/>
    </source>
</evidence>
<dbReference type="EMBL" id="JAKJHZ010000005">
    <property type="protein sequence ID" value="MCF6376892.1"/>
    <property type="molecule type" value="Genomic_DNA"/>
</dbReference>
<keyword evidence="2" id="KW-0812">Transmembrane</keyword>
<evidence type="ECO:0000256" key="2">
    <source>
        <dbReference type="SAM" id="Phobius"/>
    </source>
</evidence>
<dbReference type="RefSeq" id="WP_236399728.1">
    <property type="nucleotide sequence ID" value="NZ_JAKJHZ010000005.1"/>
</dbReference>
<accession>A0ABS9H6P3</accession>
<comment type="caution">
    <text evidence="3">The sequence shown here is derived from an EMBL/GenBank/DDBJ whole genome shotgun (WGS) entry which is preliminary data.</text>
</comment>
<feature type="transmembrane region" description="Helical" evidence="2">
    <location>
        <begin position="12"/>
        <end position="30"/>
    </location>
</feature>
<evidence type="ECO:0000313" key="3">
    <source>
        <dbReference type="EMBL" id="MCF6376892.1"/>
    </source>
</evidence>
<keyword evidence="2" id="KW-0472">Membrane</keyword>
<reference evidence="3 4" key="1">
    <citation type="submission" date="2022-01" db="EMBL/GenBank/DDBJ databases">
        <title>Nocardioides sp. nov., an actinomycete isolated from mining soil.</title>
        <authorList>
            <person name="Liu L."/>
        </authorList>
    </citation>
    <scope>NUCLEOTIDE SEQUENCE [LARGE SCALE GENOMIC DNA]</scope>
    <source>
        <strain evidence="3 4">KLBMP 9356</strain>
    </source>
</reference>
<name>A0ABS9H6P3_9ACTN</name>
<sequence length="118" mass="13126">MSPTRNHTLNRWILTGVLAINAVLGGVLIVQRAQSADFTSCTSTWQTDFATVYRARSDAAADTQEALDQLLEEVRAGDQTGFQRELRQYQRLRAQQVAERKANPLPALPEQVCGEPAR</sequence>
<proteinExistence type="predicted"/>
<organism evidence="3 4">
    <name type="scientific">Nocardioides potassii</name>
    <dbReference type="NCBI Taxonomy" id="2911371"/>
    <lineage>
        <taxon>Bacteria</taxon>
        <taxon>Bacillati</taxon>
        <taxon>Actinomycetota</taxon>
        <taxon>Actinomycetes</taxon>
        <taxon>Propionibacteriales</taxon>
        <taxon>Nocardioidaceae</taxon>
        <taxon>Nocardioides</taxon>
    </lineage>
</organism>
<keyword evidence="2" id="KW-1133">Transmembrane helix</keyword>
<evidence type="ECO:0000313" key="4">
    <source>
        <dbReference type="Proteomes" id="UP001201161"/>
    </source>
</evidence>
<gene>
    <name evidence="3" type="ORF">L2K70_04690</name>
</gene>
<dbReference type="Proteomes" id="UP001201161">
    <property type="component" value="Unassembled WGS sequence"/>
</dbReference>